<evidence type="ECO:0000313" key="3">
    <source>
        <dbReference type="Proteomes" id="UP000244855"/>
    </source>
</evidence>
<name>A0A2V1DRA1_9PLEO</name>
<dbReference type="Proteomes" id="UP000244855">
    <property type="component" value="Unassembled WGS sequence"/>
</dbReference>
<evidence type="ECO:0000256" key="1">
    <source>
        <dbReference type="SAM" id="MobiDB-lite"/>
    </source>
</evidence>
<dbReference type="EMBL" id="KZ805384">
    <property type="protein sequence ID" value="PVH99849.1"/>
    <property type="molecule type" value="Genomic_DNA"/>
</dbReference>
<gene>
    <name evidence="2" type="ORF">DM02DRAFT_614745</name>
</gene>
<dbReference type="AlphaFoldDB" id="A0A2V1DRA1"/>
<accession>A0A2V1DRA1</accession>
<dbReference type="OrthoDB" id="2012566at2759"/>
<feature type="region of interest" description="Disordered" evidence="1">
    <location>
        <begin position="1"/>
        <end position="20"/>
    </location>
</feature>
<dbReference type="STRING" id="97972.A0A2V1DRA1"/>
<organism evidence="2 3">
    <name type="scientific">Periconia macrospinosa</name>
    <dbReference type="NCBI Taxonomy" id="97972"/>
    <lineage>
        <taxon>Eukaryota</taxon>
        <taxon>Fungi</taxon>
        <taxon>Dikarya</taxon>
        <taxon>Ascomycota</taxon>
        <taxon>Pezizomycotina</taxon>
        <taxon>Dothideomycetes</taxon>
        <taxon>Pleosporomycetidae</taxon>
        <taxon>Pleosporales</taxon>
        <taxon>Massarineae</taxon>
        <taxon>Periconiaceae</taxon>
        <taxon>Periconia</taxon>
    </lineage>
</organism>
<reference evidence="2 3" key="1">
    <citation type="journal article" date="2018" name="Sci. Rep.">
        <title>Comparative genomics provides insights into the lifestyle and reveals functional heterogeneity of dark septate endophytic fungi.</title>
        <authorList>
            <person name="Knapp D.G."/>
            <person name="Nemeth J.B."/>
            <person name="Barry K."/>
            <person name="Hainaut M."/>
            <person name="Henrissat B."/>
            <person name="Johnson J."/>
            <person name="Kuo A."/>
            <person name="Lim J.H.P."/>
            <person name="Lipzen A."/>
            <person name="Nolan M."/>
            <person name="Ohm R.A."/>
            <person name="Tamas L."/>
            <person name="Grigoriev I.V."/>
            <person name="Spatafora J.W."/>
            <person name="Nagy L.G."/>
            <person name="Kovacs G.M."/>
        </authorList>
    </citation>
    <scope>NUCLEOTIDE SEQUENCE [LARGE SCALE GENOMIC DNA]</scope>
    <source>
        <strain evidence="2 3">DSE2036</strain>
    </source>
</reference>
<evidence type="ECO:0000313" key="2">
    <source>
        <dbReference type="EMBL" id="PVH99849.1"/>
    </source>
</evidence>
<keyword evidence="3" id="KW-1185">Reference proteome</keyword>
<sequence length="339" mass="38209">MSIHHPYWTGSSTQPAPPPLRIPSSIDVVDKGDKYLKLHAGKWGAHFDNGIKGPAPQWEVEAETGMKFNDSFFQLLMLEVTGEHNLVDIRISQGHWSNDDGKILVTSDPLAGDIDIVSIANTIIKPTDQTAHKILDEMIADHRKQGTVQSYFSKGQSNVCVEVCTNICTFFYTYNRGDQIPLMLHYILAKLKNKEETRTQYYLSPEPFFYYCLRLLTCSNAPELADMREALRDRVQERIGKDMDNALRVAIRVLICQKLHIPNAEDLKALLALQQDDGGFGVGWFFRFGKSEIRIGHRGLTASLAMKAIKEAVKRDDVVVEKEEKEVKGSSSWFGGMFG</sequence>
<proteinExistence type="predicted"/>
<protein>
    <submittedName>
        <fullName evidence="2">Uncharacterized protein</fullName>
    </submittedName>
</protein>